<comment type="similarity">
    <text evidence="1 7">Belongs to the peptidase M16 family.</text>
</comment>
<feature type="domain" description="Peptidase M16 N-terminal" evidence="8">
    <location>
        <begin position="29"/>
        <end position="160"/>
    </location>
</feature>
<evidence type="ECO:0000259" key="11">
    <source>
        <dbReference type="Pfam" id="PF22456"/>
    </source>
</evidence>
<dbReference type="Pfam" id="PF16187">
    <property type="entry name" value="Peptidase_M16_M"/>
    <property type="match status" value="1"/>
</dbReference>
<dbReference type="InterPro" id="IPR011765">
    <property type="entry name" value="Pept_M16_N"/>
</dbReference>
<evidence type="ECO:0000256" key="3">
    <source>
        <dbReference type="ARBA" id="ARBA00022723"/>
    </source>
</evidence>
<dbReference type="Pfam" id="PF05193">
    <property type="entry name" value="Peptidase_M16_C"/>
    <property type="match status" value="1"/>
</dbReference>
<name>Q22DP0_TETTS</name>
<organism evidence="12 13">
    <name type="scientific">Tetrahymena thermophila (strain SB210)</name>
    <dbReference type="NCBI Taxonomy" id="312017"/>
    <lineage>
        <taxon>Eukaryota</taxon>
        <taxon>Sar</taxon>
        <taxon>Alveolata</taxon>
        <taxon>Ciliophora</taxon>
        <taxon>Intramacronucleata</taxon>
        <taxon>Oligohymenophorea</taxon>
        <taxon>Hymenostomatida</taxon>
        <taxon>Tetrahymenina</taxon>
        <taxon>Tetrahymenidae</taxon>
        <taxon>Tetrahymena</taxon>
    </lineage>
</organism>
<evidence type="ECO:0000256" key="1">
    <source>
        <dbReference type="ARBA" id="ARBA00007261"/>
    </source>
</evidence>
<evidence type="ECO:0000256" key="7">
    <source>
        <dbReference type="RuleBase" id="RU004447"/>
    </source>
</evidence>
<evidence type="ECO:0000256" key="5">
    <source>
        <dbReference type="ARBA" id="ARBA00022833"/>
    </source>
</evidence>
<dbReference type="Proteomes" id="UP000009168">
    <property type="component" value="Unassembled WGS sequence"/>
</dbReference>
<dbReference type="InterPro" id="IPR054734">
    <property type="entry name" value="PqqF-like_C_4"/>
</dbReference>
<accession>Q22DP0</accession>
<dbReference type="AlphaFoldDB" id="Q22DP0"/>
<dbReference type="PANTHER" id="PTHR43690">
    <property type="entry name" value="NARDILYSIN"/>
    <property type="match status" value="1"/>
</dbReference>
<evidence type="ECO:0000313" key="12">
    <source>
        <dbReference type="EMBL" id="EAR83414.2"/>
    </source>
</evidence>
<dbReference type="GO" id="GO:0004222">
    <property type="term" value="F:metalloendopeptidase activity"/>
    <property type="evidence" value="ECO:0007669"/>
    <property type="project" value="InterPro"/>
</dbReference>
<dbReference type="InterPro" id="IPR032632">
    <property type="entry name" value="Peptidase_M16_M"/>
</dbReference>
<dbReference type="SUPFAM" id="SSF63411">
    <property type="entry name" value="LuxS/MPP-like metallohydrolase"/>
    <property type="match status" value="4"/>
</dbReference>
<dbReference type="FunFam" id="3.30.830.10:FF:000005">
    <property type="entry name" value="nardilysin isoform X1"/>
    <property type="match status" value="1"/>
</dbReference>
<keyword evidence="3" id="KW-0479">Metal-binding</keyword>
<keyword evidence="13" id="KW-1185">Reference proteome</keyword>
<dbReference type="Pfam" id="PF22456">
    <property type="entry name" value="PqqF-like_C_4"/>
    <property type="match status" value="1"/>
</dbReference>
<dbReference type="Pfam" id="PF00675">
    <property type="entry name" value="Peptidase_M16"/>
    <property type="match status" value="1"/>
</dbReference>
<keyword evidence="5" id="KW-0862">Zinc</keyword>
<dbReference type="STRING" id="312017.Q22DP0"/>
<gene>
    <name evidence="12" type="ORF">TTHERM_00939020</name>
</gene>
<evidence type="ECO:0000259" key="8">
    <source>
        <dbReference type="Pfam" id="PF00675"/>
    </source>
</evidence>
<dbReference type="Gene3D" id="3.30.830.10">
    <property type="entry name" value="Metalloenzyme, LuxS/M16 peptidase-like"/>
    <property type="match status" value="4"/>
</dbReference>
<dbReference type="InterPro" id="IPR050626">
    <property type="entry name" value="Peptidase_M16"/>
</dbReference>
<dbReference type="MEROPS" id="M16.A09"/>
<evidence type="ECO:0000256" key="6">
    <source>
        <dbReference type="ARBA" id="ARBA00023049"/>
    </source>
</evidence>
<feature type="domain" description="Coenzyme PQQ synthesis protein F-like C-terminal lobe" evidence="11">
    <location>
        <begin position="760"/>
        <end position="858"/>
    </location>
</feature>
<protein>
    <submittedName>
        <fullName evidence="12">Insulysin, insulin-degrading enzyme</fullName>
    </submittedName>
</protein>
<dbReference type="KEGG" id="tet:TTHERM_00939020"/>
<keyword evidence="6" id="KW-0482">Metalloprotease</keyword>
<dbReference type="InParanoid" id="Q22DP0"/>
<evidence type="ECO:0000256" key="2">
    <source>
        <dbReference type="ARBA" id="ARBA00022670"/>
    </source>
</evidence>
<dbReference type="InterPro" id="IPR007863">
    <property type="entry name" value="Peptidase_M16_C"/>
</dbReference>
<dbReference type="PANTHER" id="PTHR43690:SF18">
    <property type="entry name" value="INSULIN-DEGRADING ENZYME-RELATED"/>
    <property type="match status" value="1"/>
</dbReference>
<dbReference type="GO" id="GO:0005737">
    <property type="term" value="C:cytoplasm"/>
    <property type="evidence" value="ECO:0007669"/>
    <property type="project" value="UniProtKB-ARBA"/>
</dbReference>
<evidence type="ECO:0000259" key="9">
    <source>
        <dbReference type="Pfam" id="PF05193"/>
    </source>
</evidence>
<evidence type="ECO:0000256" key="4">
    <source>
        <dbReference type="ARBA" id="ARBA00022801"/>
    </source>
</evidence>
<feature type="domain" description="Peptidase M16 middle/third" evidence="10">
    <location>
        <begin position="369"/>
        <end position="648"/>
    </location>
</feature>
<keyword evidence="2" id="KW-0645">Protease</keyword>
<dbReference type="OrthoDB" id="952271at2759"/>
<sequence length="950" mass="111211">MSTLQRIIKGASDLRNYKSITLKNKLQCLLVSDEKADKSSAAMNVNVGHLQDPIDRPGLAHFLEHMLFMGTEKYPNQSEYSDYLSKNGGYSNAYTSQMETNYYFACQNSSIEGALDRFSQFFVKPLFSEACVEKEMNAVDSEHQKNIMQDSWRFLQLFRSSAHKHTEFCKFGTGNLQTLSHPTIRDDLIQFYNKYYSANLMRLVIYSNKDIAQMENWAQNYFSDIPNNDLLPPSFKALPFTQENLGNLWKVVPIKDIHQLSIKWILPDMRKYYKNNPASYLSHLLGHEGENSLLSILIKNGLAVELSAGNQNEQNLWSSMNIEISLTNKGVENYEQVLQYLFSYIQMLKEKGVQEWVFNEIQMLSKLNFDNKDNEKPESYSLSLASRMQYYPIEEVLVQPYLNEQYDKNLIQDTINQFNIENVRITLISKKFAEECQLTEPIYGTQYSVEQINEQLRNILLNPKIDVIHDLIKPNTFLPKNMDLFTKEIDTLPQYPFLIRNEEFSEVWFKQDNHFQKPKASVKVKISFNQQTKGIKNQILFALWISLLKEEMREISYMAEMAYLGQSLNVVDGALILSVGGYNDSLPQYLKQIFTIISNFNQTDKTKFDIQYERIMRQYQNISKMQPYQLIFNYAQPLIITNGINPDELQPTLEKTTFDEYLVFQKNLMQKLSFQWLIQGNMTEEIVKNFTVESENILFQAKNATKLSPSEISDIRAIQLPQKTMFWEKNLGSHETNSAIVSLYQYKKDTIQNELKMQFLANIIKTPFFEKLRTDEQLGYVVHSLSTTTRAVLGFIFMIQSNVKSPQYLSQRIELFLNNFKERMSNITDAEFEQYRQSIISNLSQKPKSIFEEANDNWDEVLNNQRLFNRRIQLLSEVKNVTLQDVQELFNQIFFEEKKKLDIHFVSNNHLEENNKIKDERLKNNEIEQVQSVVGFRNSSSLFPDFYSRL</sequence>
<reference evidence="13" key="1">
    <citation type="journal article" date="2006" name="PLoS Biol.">
        <title>Macronuclear genome sequence of the ciliate Tetrahymena thermophila, a model eukaryote.</title>
        <authorList>
            <person name="Eisen J.A."/>
            <person name="Coyne R.S."/>
            <person name="Wu M."/>
            <person name="Wu D."/>
            <person name="Thiagarajan M."/>
            <person name="Wortman J.R."/>
            <person name="Badger J.H."/>
            <person name="Ren Q."/>
            <person name="Amedeo P."/>
            <person name="Jones K.M."/>
            <person name="Tallon L.J."/>
            <person name="Delcher A.L."/>
            <person name="Salzberg S.L."/>
            <person name="Silva J.C."/>
            <person name="Haas B.J."/>
            <person name="Majoros W.H."/>
            <person name="Farzad M."/>
            <person name="Carlton J.M."/>
            <person name="Smith R.K. Jr."/>
            <person name="Garg J."/>
            <person name="Pearlman R.E."/>
            <person name="Karrer K.M."/>
            <person name="Sun L."/>
            <person name="Manning G."/>
            <person name="Elde N.C."/>
            <person name="Turkewitz A.P."/>
            <person name="Asai D.J."/>
            <person name="Wilkes D.E."/>
            <person name="Wang Y."/>
            <person name="Cai H."/>
            <person name="Collins K."/>
            <person name="Stewart B.A."/>
            <person name="Lee S.R."/>
            <person name="Wilamowska K."/>
            <person name="Weinberg Z."/>
            <person name="Ruzzo W.L."/>
            <person name="Wloga D."/>
            <person name="Gaertig J."/>
            <person name="Frankel J."/>
            <person name="Tsao C.-C."/>
            <person name="Gorovsky M.A."/>
            <person name="Keeling P.J."/>
            <person name="Waller R.F."/>
            <person name="Patron N.J."/>
            <person name="Cherry J.M."/>
            <person name="Stover N.A."/>
            <person name="Krieger C.J."/>
            <person name="del Toro C."/>
            <person name="Ryder H.F."/>
            <person name="Williamson S.C."/>
            <person name="Barbeau R.A."/>
            <person name="Hamilton E.P."/>
            <person name="Orias E."/>
        </authorList>
    </citation>
    <scope>NUCLEOTIDE SEQUENCE [LARGE SCALE GENOMIC DNA]</scope>
    <source>
        <strain evidence="13">SB210</strain>
    </source>
</reference>
<dbReference type="RefSeq" id="XP_001031077.2">
    <property type="nucleotide sequence ID" value="XM_001031077.3"/>
</dbReference>
<proteinExistence type="inferred from homology"/>
<dbReference type="eggNOG" id="KOG0959">
    <property type="taxonomic scope" value="Eukaryota"/>
</dbReference>
<dbReference type="InterPro" id="IPR001431">
    <property type="entry name" value="Pept_M16_Zn_BS"/>
</dbReference>
<dbReference type="FunFam" id="3.30.830.10:FF:000004">
    <property type="entry name" value="Putative insulin-degrading enzyme"/>
    <property type="match status" value="1"/>
</dbReference>
<keyword evidence="4" id="KW-0378">Hydrolase</keyword>
<dbReference type="GO" id="GO:0046872">
    <property type="term" value="F:metal ion binding"/>
    <property type="evidence" value="ECO:0007669"/>
    <property type="project" value="UniProtKB-KW"/>
</dbReference>
<dbReference type="GO" id="GO:0006508">
    <property type="term" value="P:proteolysis"/>
    <property type="evidence" value="ECO:0007669"/>
    <property type="project" value="UniProtKB-KW"/>
</dbReference>
<evidence type="ECO:0000313" key="13">
    <source>
        <dbReference type="Proteomes" id="UP000009168"/>
    </source>
</evidence>
<dbReference type="GeneID" id="7834580"/>
<evidence type="ECO:0000259" key="10">
    <source>
        <dbReference type="Pfam" id="PF16187"/>
    </source>
</evidence>
<dbReference type="InterPro" id="IPR011249">
    <property type="entry name" value="Metalloenz_LuxS/M16"/>
</dbReference>
<dbReference type="EMBL" id="GG662503">
    <property type="protein sequence ID" value="EAR83414.2"/>
    <property type="molecule type" value="Genomic_DNA"/>
</dbReference>
<dbReference type="PROSITE" id="PS00143">
    <property type="entry name" value="INSULINASE"/>
    <property type="match status" value="1"/>
</dbReference>
<dbReference type="HOGENOM" id="CLU_004639_1_1_1"/>
<feature type="domain" description="Peptidase M16 C-terminal" evidence="9">
    <location>
        <begin position="185"/>
        <end position="362"/>
    </location>
</feature>